<dbReference type="InterPro" id="IPR012902">
    <property type="entry name" value="N_methyl_site"/>
</dbReference>
<keyword evidence="1" id="KW-0812">Transmembrane</keyword>
<protein>
    <submittedName>
        <fullName evidence="2">Type IV pilus modification protein PilV</fullName>
    </submittedName>
</protein>
<reference evidence="2 3" key="1">
    <citation type="journal article" date="2015" name="Nature">
        <title>rRNA introns, odd ribosomes, and small enigmatic genomes across a large radiation of phyla.</title>
        <authorList>
            <person name="Brown C.T."/>
            <person name="Hug L.A."/>
            <person name="Thomas B.C."/>
            <person name="Sharon I."/>
            <person name="Castelle C.J."/>
            <person name="Singh A."/>
            <person name="Wilkins M.J."/>
            <person name="Williams K.H."/>
            <person name="Banfield J.F."/>
        </authorList>
    </citation>
    <scope>NUCLEOTIDE SEQUENCE [LARGE SCALE GENOMIC DNA]</scope>
</reference>
<comment type="caution">
    <text evidence="2">The sequence shown here is derived from an EMBL/GenBank/DDBJ whole genome shotgun (WGS) entry which is preliminary data.</text>
</comment>
<name>A0A0G0FM90_9BACT</name>
<evidence type="ECO:0000313" key="2">
    <source>
        <dbReference type="EMBL" id="KKP88545.1"/>
    </source>
</evidence>
<keyword evidence="1" id="KW-0472">Membrane</keyword>
<sequence>MKNYFLQKNRACPQCIKHSFCRRGFTLVETLVALAIFTTSLLGIMSILSSSISSTYYARQKIVASYLAQEGIEYIRNMRDTYVLYSATGQDGWNAFNTKLTPCDVSGNGCFFNADNLSSLSNPITNMPMTNLPLTLCSTTACSDGNLFYDSTTGKYGFFGEPTVYTRKIIVSIISSDETRVSSTVSWTQGSGNYSIVFTEDLFNWVE</sequence>
<keyword evidence="1" id="KW-1133">Transmembrane helix</keyword>
<accession>A0A0G0FM90</accession>
<feature type="transmembrane region" description="Helical" evidence="1">
    <location>
        <begin position="27"/>
        <end position="48"/>
    </location>
</feature>
<evidence type="ECO:0000313" key="3">
    <source>
        <dbReference type="Proteomes" id="UP000034798"/>
    </source>
</evidence>
<dbReference type="PROSITE" id="PS00409">
    <property type="entry name" value="PROKAR_NTER_METHYL"/>
    <property type="match status" value="1"/>
</dbReference>
<proteinExistence type="predicted"/>
<dbReference type="NCBIfam" id="TIGR02532">
    <property type="entry name" value="IV_pilin_GFxxxE"/>
    <property type="match status" value="1"/>
</dbReference>
<dbReference type="AlphaFoldDB" id="A0A0G0FM90"/>
<gene>
    <name evidence="2" type="ORF">UR91_C0016G0008</name>
</gene>
<dbReference type="Pfam" id="PF07963">
    <property type="entry name" value="N_methyl"/>
    <property type="match status" value="1"/>
</dbReference>
<dbReference type="EMBL" id="LBQZ01000016">
    <property type="protein sequence ID" value="KKP88545.1"/>
    <property type="molecule type" value="Genomic_DNA"/>
</dbReference>
<evidence type="ECO:0000256" key="1">
    <source>
        <dbReference type="SAM" id="Phobius"/>
    </source>
</evidence>
<dbReference type="Proteomes" id="UP000034798">
    <property type="component" value="Unassembled WGS sequence"/>
</dbReference>
<organism evidence="2 3">
    <name type="scientific">Candidatus Nomurabacteria bacterium GW2011_GWC2_35_8</name>
    <dbReference type="NCBI Taxonomy" id="1618752"/>
    <lineage>
        <taxon>Bacteria</taxon>
        <taxon>Candidatus Nomuraibacteriota</taxon>
    </lineage>
</organism>